<dbReference type="Pfam" id="PF18962">
    <property type="entry name" value="Por_Secre_tail"/>
    <property type="match status" value="1"/>
</dbReference>
<gene>
    <name evidence="3" type="ORF">C7460_107183</name>
</gene>
<evidence type="ECO:0000259" key="2">
    <source>
        <dbReference type="Pfam" id="PF18962"/>
    </source>
</evidence>
<proteinExistence type="predicted"/>
<organism evidence="3 4">
    <name type="scientific">Marinoscillum furvescens DSM 4134</name>
    <dbReference type="NCBI Taxonomy" id="1122208"/>
    <lineage>
        <taxon>Bacteria</taxon>
        <taxon>Pseudomonadati</taxon>
        <taxon>Bacteroidota</taxon>
        <taxon>Cytophagia</taxon>
        <taxon>Cytophagales</taxon>
        <taxon>Reichenbachiellaceae</taxon>
        <taxon>Marinoscillum</taxon>
    </lineage>
</organism>
<sequence>MRTLYGSMNTKLIIASLVILFSFSASAQGGDDGSVVSAENNFYNQSLNTNNKIEIYPNPAVDFIVVKIENSTLENTEFELHSIIGNEMTITPEDMGNGQYRVPVKDFATGYYFLVVKDEVTRFKKAYRFLKN</sequence>
<comment type="caution">
    <text evidence="3">The sequence shown here is derived from an EMBL/GenBank/DDBJ whole genome shotgun (WGS) entry which is preliminary data.</text>
</comment>
<keyword evidence="4" id="KW-1185">Reference proteome</keyword>
<evidence type="ECO:0000313" key="4">
    <source>
        <dbReference type="Proteomes" id="UP000256779"/>
    </source>
</evidence>
<evidence type="ECO:0000313" key="3">
    <source>
        <dbReference type="EMBL" id="RED99899.1"/>
    </source>
</evidence>
<feature type="domain" description="Secretion system C-terminal sorting" evidence="2">
    <location>
        <begin position="55"/>
        <end position="125"/>
    </location>
</feature>
<dbReference type="Proteomes" id="UP000256779">
    <property type="component" value="Unassembled WGS sequence"/>
</dbReference>
<dbReference type="AlphaFoldDB" id="A0A3D9L5I9"/>
<accession>A0A3D9L5I9</accession>
<keyword evidence="1" id="KW-0732">Signal</keyword>
<reference evidence="3 4" key="1">
    <citation type="submission" date="2018-07" db="EMBL/GenBank/DDBJ databases">
        <title>Genomic Encyclopedia of Type Strains, Phase IV (KMG-IV): sequencing the most valuable type-strain genomes for metagenomic binning, comparative biology and taxonomic classification.</title>
        <authorList>
            <person name="Goeker M."/>
        </authorList>
    </citation>
    <scope>NUCLEOTIDE SEQUENCE [LARGE SCALE GENOMIC DNA]</scope>
    <source>
        <strain evidence="3 4">DSM 4134</strain>
    </source>
</reference>
<dbReference type="NCBIfam" id="TIGR04183">
    <property type="entry name" value="Por_Secre_tail"/>
    <property type="match status" value="1"/>
</dbReference>
<feature type="chain" id="PRO_5017579058" evidence="1">
    <location>
        <begin position="28"/>
        <end position="132"/>
    </location>
</feature>
<feature type="signal peptide" evidence="1">
    <location>
        <begin position="1"/>
        <end position="27"/>
    </location>
</feature>
<evidence type="ECO:0000256" key="1">
    <source>
        <dbReference type="SAM" id="SignalP"/>
    </source>
</evidence>
<dbReference type="EMBL" id="QREG01000007">
    <property type="protein sequence ID" value="RED99899.1"/>
    <property type="molecule type" value="Genomic_DNA"/>
</dbReference>
<protein>
    <submittedName>
        <fullName evidence="3">Putative secreted protein (Por secretion system target)</fullName>
    </submittedName>
</protein>
<name>A0A3D9L5I9_MARFU</name>
<dbReference type="InterPro" id="IPR026444">
    <property type="entry name" value="Secre_tail"/>
</dbReference>